<comment type="subcellular location">
    <subcellularLocation>
        <location evidence="1">Cell membrane</location>
        <topology evidence="1">Multi-pass membrane protein</topology>
    </subcellularLocation>
</comment>
<evidence type="ECO:0000256" key="4">
    <source>
        <dbReference type="ARBA" id="ARBA00022989"/>
    </source>
</evidence>
<keyword evidence="4 6" id="KW-1133">Transmembrane helix</keyword>
<dbReference type="Pfam" id="PF07690">
    <property type="entry name" value="MFS_1"/>
    <property type="match status" value="1"/>
</dbReference>
<sequence>MNNMKQTIKDLYVFLVLWSTQACSQLGSSMTSFALVIWSLQQSGSAMVSAMLSICSYTPYVIFGLFVGSLCDRWDKKKTMLICDSLAAASTLVIGILLLQGTLEIWHLYILNAVNGCMNTLQQPSSEVAITMLTPKKQYVRAGALRMFSNSLNTLLVPVFATSVYALFGMQTILLIDLISFSVAFTALAFFIRLPAVEAVSAIEKQSLLNGVKSGLHWLRENRGVLDLILYLAAINLVASTLDAALPYMLLMREGGSEAVLGVVNTCMGLANLAGSLVLMLKPTRHQRVRLIHNALLISMGTESFFLALGREPFVWCLGAFLGWLCIPAMNTNMDVLLREHIPLDMQGRVYAARNSLQFFTIPAGYFLGGALIDYILEPFMAAQGASSLLGRAIGVGEGSGAALLFLLLGFAGIAICLLFRRDSNIWSLETIDEQHK</sequence>
<dbReference type="PANTHER" id="PTHR23513">
    <property type="entry name" value="INTEGRAL MEMBRANE EFFLUX PROTEIN-RELATED"/>
    <property type="match status" value="1"/>
</dbReference>
<feature type="transmembrane region" description="Helical" evidence="6">
    <location>
        <begin position="143"/>
        <end position="167"/>
    </location>
</feature>
<evidence type="ECO:0000313" key="8">
    <source>
        <dbReference type="Proteomes" id="UP000030008"/>
    </source>
</evidence>
<evidence type="ECO:0000256" key="1">
    <source>
        <dbReference type="ARBA" id="ARBA00004651"/>
    </source>
</evidence>
<feature type="transmembrane region" description="Helical" evidence="6">
    <location>
        <begin position="228"/>
        <end position="248"/>
    </location>
</feature>
<feature type="transmembrane region" description="Helical" evidence="6">
    <location>
        <begin position="12"/>
        <end position="40"/>
    </location>
</feature>
<dbReference type="Gene3D" id="1.20.1250.20">
    <property type="entry name" value="MFS general substrate transporter like domains"/>
    <property type="match status" value="1"/>
</dbReference>
<accession>A0A099I5T8</accession>
<evidence type="ECO:0000256" key="2">
    <source>
        <dbReference type="ARBA" id="ARBA00022475"/>
    </source>
</evidence>
<reference evidence="7 8" key="1">
    <citation type="submission" date="2014-08" db="EMBL/GenBank/DDBJ databases">
        <title>Clostridium innocuum, an unnegligible vancomycin-resistant pathogen causing extra-intestinal infections.</title>
        <authorList>
            <person name="Feng Y."/>
            <person name="Chiu C.-H."/>
        </authorList>
    </citation>
    <scope>NUCLEOTIDE SEQUENCE [LARGE SCALE GENOMIC DNA]</scope>
    <source>
        <strain evidence="7 8">AN88</strain>
    </source>
</reference>
<evidence type="ECO:0000256" key="6">
    <source>
        <dbReference type="SAM" id="Phobius"/>
    </source>
</evidence>
<feature type="transmembrane region" description="Helical" evidence="6">
    <location>
        <begin position="173"/>
        <end position="192"/>
    </location>
</feature>
<organism evidence="7 8">
    <name type="scientific">Clostridium innocuum</name>
    <dbReference type="NCBI Taxonomy" id="1522"/>
    <lineage>
        <taxon>Bacteria</taxon>
        <taxon>Bacillati</taxon>
        <taxon>Bacillota</taxon>
        <taxon>Clostridia</taxon>
        <taxon>Eubacteriales</taxon>
        <taxon>Clostridiaceae</taxon>
        <taxon>Clostridium</taxon>
    </lineage>
</organism>
<dbReference type="SUPFAM" id="SSF103473">
    <property type="entry name" value="MFS general substrate transporter"/>
    <property type="match status" value="1"/>
</dbReference>
<dbReference type="RefSeq" id="WP_044905528.1">
    <property type="nucleotide sequence ID" value="NZ_JQIF01000048.1"/>
</dbReference>
<name>A0A099I5T8_CLOIN</name>
<dbReference type="EMBL" id="JQIF01000048">
    <property type="protein sequence ID" value="KGJ53065.1"/>
    <property type="molecule type" value="Genomic_DNA"/>
</dbReference>
<evidence type="ECO:0000256" key="5">
    <source>
        <dbReference type="ARBA" id="ARBA00023136"/>
    </source>
</evidence>
<gene>
    <name evidence="7" type="ORF">CIAN88_11360</name>
</gene>
<dbReference type="GO" id="GO:0005886">
    <property type="term" value="C:plasma membrane"/>
    <property type="evidence" value="ECO:0007669"/>
    <property type="project" value="UniProtKB-SubCell"/>
</dbReference>
<protein>
    <submittedName>
        <fullName evidence="7">MFS transporter</fullName>
    </submittedName>
</protein>
<proteinExistence type="predicted"/>
<feature type="transmembrane region" description="Helical" evidence="6">
    <location>
        <begin position="359"/>
        <end position="381"/>
    </location>
</feature>
<evidence type="ECO:0000313" key="7">
    <source>
        <dbReference type="EMBL" id="KGJ53065.1"/>
    </source>
</evidence>
<dbReference type="CDD" id="cd06173">
    <property type="entry name" value="MFS_MefA_like"/>
    <property type="match status" value="1"/>
</dbReference>
<dbReference type="GO" id="GO:0022857">
    <property type="term" value="F:transmembrane transporter activity"/>
    <property type="evidence" value="ECO:0007669"/>
    <property type="project" value="InterPro"/>
</dbReference>
<dbReference type="InterPro" id="IPR036259">
    <property type="entry name" value="MFS_trans_sf"/>
</dbReference>
<dbReference type="InterPro" id="IPR011701">
    <property type="entry name" value="MFS"/>
</dbReference>
<dbReference type="AlphaFoldDB" id="A0A099I5T8"/>
<comment type="caution">
    <text evidence="7">The sequence shown here is derived from an EMBL/GenBank/DDBJ whole genome shotgun (WGS) entry which is preliminary data.</text>
</comment>
<feature type="transmembrane region" description="Helical" evidence="6">
    <location>
        <begin position="46"/>
        <end position="67"/>
    </location>
</feature>
<keyword evidence="2" id="KW-1003">Cell membrane</keyword>
<dbReference type="PROSITE" id="PS51257">
    <property type="entry name" value="PROKAR_LIPOPROTEIN"/>
    <property type="match status" value="1"/>
</dbReference>
<evidence type="ECO:0000256" key="3">
    <source>
        <dbReference type="ARBA" id="ARBA00022692"/>
    </source>
</evidence>
<feature type="transmembrane region" description="Helical" evidence="6">
    <location>
        <begin position="260"/>
        <end position="279"/>
    </location>
</feature>
<keyword evidence="3 6" id="KW-0812">Transmembrane</keyword>
<feature type="transmembrane region" description="Helical" evidence="6">
    <location>
        <begin position="401"/>
        <end position="420"/>
    </location>
</feature>
<keyword evidence="5 6" id="KW-0472">Membrane</keyword>
<dbReference type="Proteomes" id="UP000030008">
    <property type="component" value="Unassembled WGS sequence"/>
</dbReference>
<dbReference type="PANTHER" id="PTHR23513:SF11">
    <property type="entry name" value="STAPHYLOFERRIN A TRANSPORTER"/>
    <property type="match status" value="1"/>
</dbReference>